<gene>
    <name evidence="2" type="primary">JAC1_2</name>
    <name evidence="2" type="ORF">SLS56_002412</name>
</gene>
<feature type="compositionally biased region" description="Low complexity" evidence="1">
    <location>
        <begin position="334"/>
        <end position="363"/>
    </location>
</feature>
<accession>A0ABR3T4Z8</accession>
<keyword evidence="3" id="KW-1185">Reference proteome</keyword>
<feature type="compositionally biased region" description="Pro residues" evidence="1">
    <location>
        <begin position="75"/>
        <end position="85"/>
    </location>
</feature>
<organism evidence="2 3">
    <name type="scientific">Neofusicoccum ribis</name>
    <dbReference type="NCBI Taxonomy" id="45134"/>
    <lineage>
        <taxon>Eukaryota</taxon>
        <taxon>Fungi</taxon>
        <taxon>Dikarya</taxon>
        <taxon>Ascomycota</taxon>
        <taxon>Pezizomycotina</taxon>
        <taxon>Dothideomycetes</taxon>
        <taxon>Dothideomycetes incertae sedis</taxon>
        <taxon>Botryosphaeriales</taxon>
        <taxon>Botryosphaeriaceae</taxon>
        <taxon>Neofusicoccum</taxon>
    </lineage>
</organism>
<feature type="compositionally biased region" description="Pro residues" evidence="1">
    <location>
        <begin position="290"/>
        <end position="299"/>
    </location>
</feature>
<evidence type="ECO:0000313" key="2">
    <source>
        <dbReference type="EMBL" id="KAL1634402.1"/>
    </source>
</evidence>
<proteinExistence type="predicted"/>
<feature type="compositionally biased region" description="Basic and acidic residues" evidence="1">
    <location>
        <begin position="457"/>
        <end position="467"/>
    </location>
</feature>
<feature type="compositionally biased region" description="Polar residues" evidence="1">
    <location>
        <begin position="509"/>
        <end position="519"/>
    </location>
</feature>
<feature type="compositionally biased region" description="Polar residues" evidence="1">
    <location>
        <begin position="621"/>
        <end position="648"/>
    </location>
</feature>
<feature type="compositionally biased region" description="Basic and acidic residues" evidence="1">
    <location>
        <begin position="420"/>
        <end position="436"/>
    </location>
</feature>
<dbReference type="EMBL" id="JAJVDC020000016">
    <property type="protein sequence ID" value="KAL1634402.1"/>
    <property type="molecule type" value="Genomic_DNA"/>
</dbReference>
<feature type="region of interest" description="Disordered" evidence="1">
    <location>
        <begin position="1"/>
        <end position="129"/>
    </location>
</feature>
<reference evidence="2 3" key="1">
    <citation type="submission" date="2024-02" db="EMBL/GenBank/DDBJ databases">
        <title>De novo assembly and annotation of 12 fungi associated with fruit tree decline syndrome in Ontario, Canada.</title>
        <authorList>
            <person name="Sulman M."/>
            <person name="Ellouze W."/>
            <person name="Ilyukhin E."/>
        </authorList>
    </citation>
    <scope>NUCLEOTIDE SEQUENCE [LARGE SCALE GENOMIC DNA]</scope>
    <source>
        <strain evidence="2 3">M1-105</strain>
    </source>
</reference>
<feature type="compositionally biased region" description="Basic and acidic residues" evidence="1">
    <location>
        <begin position="16"/>
        <end position="26"/>
    </location>
</feature>
<feature type="compositionally biased region" description="Basic residues" evidence="1">
    <location>
        <begin position="479"/>
        <end position="491"/>
    </location>
</feature>
<evidence type="ECO:0000313" key="3">
    <source>
        <dbReference type="Proteomes" id="UP001521116"/>
    </source>
</evidence>
<feature type="region of interest" description="Disordered" evidence="1">
    <location>
        <begin position="246"/>
        <end position="754"/>
    </location>
</feature>
<sequence>MELRCEQTNKVARPILDSKPDLRSPDESSAMMMDVDQRDQGDHRLTHQHPSPASQPAHAPPSASTANSSAHHSPIPAPHQKPTLPPISGRPSPPASSRSREYSLPAQTPTTNGHRPNGSQIAYPSPSPQEVSMDALLRLQTQVQYNTAGLQTQRRDFETLSHAVSRLSDEMGRIENMVQALRRELQARPIAPAAPAQAPPGSQIDDATLNLFVENLSSVASKVGEVDTLKMQLEIVKRRIKIMEEDSAPSGPPLNGAAPAPAVGSFASPRETSQVHPPHPMQHAPHPSHAVPPPPPHHQAPPFHSHASPPVPRLGTPSHADLRHELRPAPPVQQPFHHAAPQPQDMHSVSTPGSQPSQPSQSSGWVAVNPSAKRSHPNGVDSPMDGRSETMGSPKRPKLAPLEPRVGPESTPVATPMRYDPVERDGRGYHSEDVREQQFAAAATPTTFVPYNSTEQAHSEDNWRSESQRAPSSAGKESRRGRGGGRGRGRRSLPADSREVGDAPEWESPSWNGNGTQPGPNGYYHMEIGPDGTKVPRGSSIVRRGSGGNGPIAMRPIEMTRPTTGGDPYAHTKKTRTKPIRNADGILIRKDGRPDMRSQSSAANLRKVHARKEQERILEQRSGTPTSGLASTPLNNGSRDGSHSNGSTPEKEMSPANEHERHEAIMKQVFPNGVDQIKAHKYHEQYFPPSASPNATKVKPEVNTPSERDSVSEVDEPTERASQVNGRSPASEVHEGDKMDVSQDHRAQPVSQAA</sequence>
<feature type="compositionally biased region" description="Basic and acidic residues" evidence="1">
    <location>
        <begin position="649"/>
        <end position="665"/>
    </location>
</feature>
<feature type="compositionally biased region" description="Polar residues" evidence="1">
    <location>
        <begin position="105"/>
        <end position="122"/>
    </location>
</feature>
<dbReference type="Proteomes" id="UP001521116">
    <property type="component" value="Unassembled WGS sequence"/>
</dbReference>
<feature type="compositionally biased region" description="Low complexity" evidence="1">
    <location>
        <begin position="48"/>
        <end position="74"/>
    </location>
</feature>
<feature type="compositionally biased region" description="Basic and acidic residues" evidence="1">
    <location>
        <begin position="35"/>
        <end position="45"/>
    </location>
</feature>
<feature type="compositionally biased region" description="Low complexity" evidence="1">
    <location>
        <begin position="253"/>
        <end position="262"/>
    </location>
</feature>
<comment type="caution">
    <text evidence="2">The sequence shown here is derived from an EMBL/GenBank/DDBJ whole genome shotgun (WGS) entry which is preliminary data.</text>
</comment>
<name>A0ABR3T4Z8_9PEZI</name>
<feature type="compositionally biased region" description="Basic and acidic residues" evidence="1">
    <location>
        <begin position="732"/>
        <end position="747"/>
    </location>
</feature>
<evidence type="ECO:0000256" key="1">
    <source>
        <dbReference type="SAM" id="MobiDB-lite"/>
    </source>
</evidence>
<protein>
    <submittedName>
        <fullName evidence="2">Molecular chaperone</fullName>
    </submittedName>
</protein>
<feature type="compositionally biased region" description="Basic and acidic residues" evidence="1">
    <location>
        <begin position="587"/>
        <end position="596"/>
    </location>
</feature>